<gene>
    <name evidence="1" type="ORF">HHI36_007689</name>
</gene>
<accession>A0ABD2MQ97</accession>
<dbReference type="Proteomes" id="UP001516400">
    <property type="component" value="Unassembled WGS sequence"/>
</dbReference>
<dbReference type="EMBL" id="JABFTP020000021">
    <property type="protein sequence ID" value="KAL3268581.1"/>
    <property type="molecule type" value="Genomic_DNA"/>
</dbReference>
<proteinExistence type="predicted"/>
<name>A0ABD2MQ97_9CUCU</name>
<sequence>MVNLLSGILTHCSNEKRIPQWYLHFSSSRDSNNRNSSTNTVKPEFDLTRHDCLQSCIGKEELKDTGHIRKGKLYVRKDQQDIVYSVEELKPILSLDFEKEEGLLKHNDDMFQNATIKGDSSDGTIINSSASAGRERFLRNNSIKSSRGGNR</sequence>
<evidence type="ECO:0000313" key="1">
    <source>
        <dbReference type="EMBL" id="KAL3268581.1"/>
    </source>
</evidence>
<dbReference type="AlphaFoldDB" id="A0ABD2MQ97"/>
<organism evidence="1 2">
    <name type="scientific">Cryptolaemus montrouzieri</name>
    <dbReference type="NCBI Taxonomy" id="559131"/>
    <lineage>
        <taxon>Eukaryota</taxon>
        <taxon>Metazoa</taxon>
        <taxon>Ecdysozoa</taxon>
        <taxon>Arthropoda</taxon>
        <taxon>Hexapoda</taxon>
        <taxon>Insecta</taxon>
        <taxon>Pterygota</taxon>
        <taxon>Neoptera</taxon>
        <taxon>Endopterygota</taxon>
        <taxon>Coleoptera</taxon>
        <taxon>Polyphaga</taxon>
        <taxon>Cucujiformia</taxon>
        <taxon>Coccinelloidea</taxon>
        <taxon>Coccinellidae</taxon>
        <taxon>Scymninae</taxon>
        <taxon>Scymnini</taxon>
        <taxon>Cryptolaemus</taxon>
    </lineage>
</organism>
<comment type="caution">
    <text evidence="1">The sequence shown here is derived from an EMBL/GenBank/DDBJ whole genome shotgun (WGS) entry which is preliminary data.</text>
</comment>
<evidence type="ECO:0000313" key="2">
    <source>
        <dbReference type="Proteomes" id="UP001516400"/>
    </source>
</evidence>
<protein>
    <submittedName>
        <fullName evidence="1">Uncharacterized protein</fullName>
    </submittedName>
</protein>
<keyword evidence="2" id="KW-1185">Reference proteome</keyword>
<reference evidence="1 2" key="1">
    <citation type="journal article" date="2021" name="BMC Biol.">
        <title>Horizontally acquired antibacterial genes associated with adaptive radiation of ladybird beetles.</title>
        <authorList>
            <person name="Li H.S."/>
            <person name="Tang X.F."/>
            <person name="Huang Y.H."/>
            <person name="Xu Z.Y."/>
            <person name="Chen M.L."/>
            <person name="Du X.Y."/>
            <person name="Qiu B.Y."/>
            <person name="Chen P.T."/>
            <person name="Zhang W."/>
            <person name="Slipinski A."/>
            <person name="Escalona H.E."/>
            <person name="Waterhouse R.M."/>
            <person name="Zwick A."/>
            <person name="Pang H."/>
        </authorList>
    </citation>
    <scope>NUCLEOTIDE SEQUENCE [LARGE SCALE GENOMIC DNA]</scope>
    <source>
        <strain evidence="1">SYSU2018</strain>
    </source>
</reference>